<gene>
    <name evidence="1" type="ORF">AK812_SmicGene12431</name>
</gene>
<protein>
    <recommendedName>
        <fullName evidence="3">Alpha-galactosidase</fullName>
    </recommendedName>
</protein>
<accession>A0A1Q9EAQ3</accession>
<dbReference type="InterPro" id="IPR017853">
    <property type="entry name" value="GH"/>
</dbReference>
<proteinExistence type="predicted"/>
<organism evidence="1 2">
    <name type="scientific">Symbiodinium microadriaticum</name>
    <name type="common">Dinoflagellate</name>
    <name type="synonym">Zooxanthella microadriatica</name>
    <dbReference type="NCBI Taxonomy" id="2951"/>
    <lineage>
        <taxon>Eukaryota</taxon>
        <taxon>Sar</taxon>
        <taxon>Alveolata</taxon>
        <taxon>Dinophyceae</taxon>
        <taxon>Suessiales</taxon>
        <taxon>Symbiodiniaceae</taxon>
        <taxon>Symbiodinium</taxon>
    </lineage>
</organism>
<dbReference type="AlphaFoldDB" id="A0A1Q9EAQ3"/>
<dbReference type="InterPro" id="IPR013785">
    <property type="entry name" value="Aldolase_TIM"/>
</dbReference>
<reference evidence="1 2" key="1">
    <citation type="submission" date="2016-02" db="EMBL/GenBank/DDBJ databases">
        <title>Genome analysis of coral dinoflagellate symbionts highlights evolutionary adaptations to a symbiotic lifestyle.</title>
        <authorList>
            <person name="Aranda M."/>
            <person name="Li Y."/>
            <person name="Liew Y.J."/>
            <person name="Baumgarten S."/>
            <person name="Simakov O."/>
            <person name="Wilson M."/>
            <person name="Piel J."/>
            <person name="Ashoor H."/>
            <person name="Bougouffa S."/>
            <person name="Bajic V.B."/>
            <person name="Ryu T."/>
            <person name="Ravasi T."/>
            <person name="Bayer T."/>
            <person name="Micklem G."/>
            <person name="Kim H."/>
            <person name="Bhak J."/>
            <person name="Lajeunesse T.C."/>
            <person name="Voolstra C.R."/>
        </authorList>
    </citation>
    <scope>NUCLEOTIDE SEQUENCE [LARGE SCALE GENOMIC DNA]</scope>
    <source>
        <strain evidence="1 2">CCMP2467</strain>
    </source>
</reference>
<comment type="caution">
    <text evidence="1">The sequence shown here is derived from an EMBL/GenBank/DDBJ whole genome shotgun (WGS) entry which is preliminary data.</text>
</comment>
<dbReference type="Gene3D" id="3.20.20.70">
    <property type="entry name" value="Aldolase class I"/>
    <property type="match status" value="1"/>
</dbReference>
<dbReference type="EMBL" id="LSRX01000209">
    <property type="protein sequence ID" value="OLQ04506.1"/>
    <property type="molecule type" value="Genomic_DNA"/>
</dbReference>
<dbReference type="SUPFAM" id="SSF49785">
    <property type="entry name" value="Galactose-binding domain-like"/>
    <property type="match status" value="1"/>
</dbReference>
<evidence type="ECO:0000313" key="2">
    <source>
        <dbReference type="Proteomes" id="UP000186817"/>
    </source>
</evidence>
<evidence type="ECO:0008006" key="3">
    <source>
        <dbReference type="Google" id="ProtNLM"/>
    </source>
</evidence>
<sequence>MALADAHSLACDMSIQRNAEIIAYTLLEVTFDLRMVMSLAQTNKATWIRCSQVLRAAGTECKIQTTAPWPKRAGRAVDKDSIETPTDIKMYLFNKRMHTWYHHELSYQQYLDLQVRELLPMPDLLQHFTFFDASSESLTLIGVDITLAPCTVLEGMQMDCGGVSAIWQSKTYEVGASGAALRWWVQFNAAVSQVRISAWLPNAAIEGHVDGSPVSVRRRPAVLPLTSILATASSAYQGRGPERMIDSDYDTEWFAGKGEQEAWILLELPEEATIDSVSWTWWAQSAADEWVLSSRRYLTGPWAERSSSETISQPTKFNSEVKVNGWQEPSKWIRLQMQKGHQDPWNFGVFFGIRSFTILGRDEAASAGGSDLWREDGPGSTIPAGIWFALEHPRARCKVRSHAEAREPVSSTGPVWRRAECTLELSEKPTGRVQVSASMGVFEDGQYPQLRRIFSRYLELVRGRDFGQTLHYNSWYDLRSTPCDESQRQRCFSHKMTEVACSQRIAIFNENLTLHGGNSLDAFLLDDGWDNADSLWEVDRKHFPGGFASLVQHSEKWGTKMGVWMSPFGGYGAAGARRVRHGASHGFERSFRGGFALAGQRYFESFRSVVRDRIAEGFRLFKFDGLGGGLGQSGGEEDRDDFEAMLSLIQDLRSRDSGDVPLWVSLTIGTWPSPFWLLWGDSIWRDGPDVGAEGLGSPRDRWLNFRDWALRRAQARGPLFPMTAFMQHGVVWSKSAETADMWPPTKTTLLADFCKEVLSFFLAGTGLQELYIQSELMTTDYWKALAVASSFARKEQKLLRDAHAIGGDVQRVYGAAAFDESNLRGLFWWRNPTDNAQSAVSSVGALLELPSRLLSSSFCWSFKPLQLSTSCPGSAQTQVGTVSSNEEIRIPLEPFSVYAWTISAAPLLGVSLFDFLLTSFLSGIAPILQLVQLHSIVEKR</sequence>
<dbReference type="SUPFAM" id="SSF51445">
    <property type="entry name" value="(Trans)glycosidases"/>
    <property type="match status" value="1"/>
</dbReference>
<dbReference type="InterPro" id="IPR008979">
    <property type="entry name" value="Galactose-bd-like_sf"/>
</dbReference>
<dbReference type="Gene3D" id="2.60.120.260">
    <property type="entry name" value="Galactose-binding domain-like"/>
    <property type="match status" value="1"/>
</dbReference>
<name>A0A1Q9EAQ3_SYMMI</name>
<dbReference type="OrthoDB" id="425579at2759"/>
<evidence type="ECO:0000313" key="1">
    <source>
        <dbReference type="EMBL" id="OLQ04506.1"/>
    </source>
</evidence>
<keyword evidence="2" id="KW-1185">Reference proteome</keyword>
<dbReference type="Proteomes" id="UP000186817">
    <property type="component" value="Unassembled WGS sequence"/>
</dbReference>